<reference evidence="2 3" key="1">
    <citation type="submission" date="2018-01" db="EMBL/GenBank/DDBJ databases">
        <authorList>
            <person name="Gaut B.S."/>
            <person name="Morton B.R."/>
            <person name="Clegg M.T."/>
            <person name="Duvall M.R."/>
        </authorList>
    </citation>
    <scope>NUCLEOTIDE SEQUENCE [LARGE SCALE GENOMIC DNA]</scope>
    <source>
        <strain evidence="2">Cupriavidus taiwanensis LMG 19425</strain>
    </source>
</reference>
<organism evidence="2 3">
    <name type="scientific">Cupriavidus taiwanensis</name>
    <dbReference type="NCBI Taxonomy" id="164546"/>
    <lineage>
        <taxon>Bacteria</taxon>
        <taxon>Pseudomonadati</taxon>
        <taxon>Pseudomonadota</taxon>
        <taxon>Betaproteobacteria</taxon>
        <taxon>Burkholderiales</taxon>
        <taxon>Burkholderiaceae</taxon>
        <taxon>Cupriavidus</taxon>
    </lineage>
</organism>
<dbReference type="Proteomes" id="UP000255505">
    <property type="component" value="Chromosome I"/>
</dbReference>
<evidence type="ECO:0000256" key="1">
    <source>
        <dbReference type="SAM" id="MobiDB-lite"/>
    </source>
</evidence>
<proteinExistence type="predicted"/>
<feature type="region of interest" description="Disordered" evidence="1">
    <location>
        <begin position="1"/>
        <end position="22"/>
    </location>
</feature>
<accession>A0A375IL22</accession>
<dbReference type="AlphaFoldDB" id="A0A375IL22"/>
<gene>
    <name evidence="2" type="ORF">CT19425_120384</name>
</gene>
<protein>
    <submittedName>
        <fullName evidence="2">Uncharacterized protein</fullName>
    </submittedName>
</protein>
<evidence type="ECO:0000313" key="3">
    <source>
        <dbReference type="Proteomes" id="UP000255505"/>
    </source>
</evidence>
<name>A0A375IL22_9BURK</name>
<sequence length="37" mass="4056">MPGSFPHNALTHPRRGRGAPVKMAVQTKRGVLKKAFL</sequence>
<evidence type="ECO:0000313" key="2">
    <source>
        <dbReference type="EMBL" id="SPK74142.1"/>
    </source>
</evidence>
<dbReference type="EMBL" id="LT991976">
    <property type="protein sequence ID" value="SPK74142.1"/>
    <property type="molecule type" value="Genomic_DNA"/>
</dbReference>